<dbReference type="EMBL" id="JAGUCN010000005">
    <property type="protein sequence ID" value="MBS2210970.1"/>
    <property type="molecule type" value="Genomic_DNA"/>
</dbReference>
<sequence>MKKTRFIMHSIVLLSIAWLAVLTSCSSVVDKEKEQPNIILFLVDDMGWQDTSVPFWTERTPLNDKYHTPNMECLAQQGMKFTQAYACAVCSPTRVSLMSGMNAARHRVTNWTLRRGVSQDAKDEVLEFPKWNMNGLQTADSIEYAVDTTPLPQVLKDNGYFTIHAGKAHFGALTTPSANPCNLGFDINIAGHAAGGPATYQGLKNYGHDENAIPLSVWAIPGLEKYHGQDINLTEALTTEAKLALDSALSVDKPFFLYMAHYTIHVPIEADNRFYQKYKSQGLDETEARYASMVEGMDKSLGDLMDYLEQKGIDDNTIILFMSDNGGLSAHARGGELHVHNAPLNSGKGSAYEGGIREPMIVKWPGVVQPKTKCDDYLIIEDFYPSILEMAGIINVTPKQDIDGMSFVPMLLQEGSTAADRDLFWHFPNKWGGHGPGIGTTSTIRSGQWKLIYWYRDQHFELFNIHQDIGETNNLAAEHPQIVKELAKKLGDYLRSVNAQRPSNKQNGQIVPWPDEVQL</sequence>
<evidence type="ECO:0000256" key="3">
    <source>
        <dbReference type="ARBA" id="ARBA00022723"/>
    </source>
</evidence>
<protein>
    <submittedName>
        <fullName evidence="10">Sulfatase</fullName>
    </submittedName>
</protein>
<feature type="domain" description="Sulfatase N-terminal" evidence="9">
    <location>
        <begin position="36"/>
        <end position="393"/>
    </location>
</feature>
<comment type="cofactor">
    <cofactor evidence="1">
        <name>Ca(2+)</name>
        <dbReference type="ChEBI" id="CHEBI:29108"/>
    </cofactor>
</comment>
<dbReference type="SUPFAM" id="SSF53649">
    <property type="entry name" value="Alkaline phosphatase-like"/>
    <property type="match status" value="1"/>
</dbReference>
<keyword evidence="4 8" id="KW-0732">Signal</keyword>
<dbReference type="Proteomes" id="UP000721861">
    <property type="component" value="Unassembled WGS sequence"/>
</dbReference>
<keyword evidence="11" id="KW-1185">Reference proteome</keyword>
<evidence type="ECO:0000313" key="11">
    <source>
        <dbReference type="Proteomes" id="UP000721861"/>
    </source>
</evidence>
<dbReference type="RefSeq" id="WP_212226781.1">
    <property type="nucleotide sequence ID" value="NZ_JAGUCN010000005.1"/>
</dbReference>
<keyword evidence="3" id="KW-0479">Metal-binding</keyword>
<keyword evidence="6" id="KW-0106">Calcium</keyword>
<evidence type="ECO:0000256" key="6">
    <source>
        <dbReference type="ARBA" id="ARBA00022837"/>
    </source>
</evidence>
<name>A0ABS5K7N9_9BACT</name>
<dbReference type="PANTHER" id="PTHR42693:SF42">
    <property type="entry name" value="ARYLSULFATASE G"/>
    <property type="match status" value="1"/>
</dbReference>
<evidence type="ECO:0000256" key="1">
    <source>
        <dbReference type="ARBA" id="ARBA00001913"/>
    </source>
</evidence>
<evidence type="ECO:0000313" key="10">
    <source>
        <dbReference type="EMBL" id="MBS2210970.1"/>
    </source>
</evidence>
<feature type="region of interest" description="Disordered" evidence="7">
    <location>
        <begin position="497"/>
        <end position="519"/>
    </location>
</feature>
<evidence type="ECO:0000256" key="7">
    <source>
        <dbReference type="SAM" id="MobiDB-lite"/>
    </source>
</evidence>
<feature type="signal peptide" evidence="8">
    <location>
        <begin position="1"/>
        <end position="20"/>
    </location>
</feature>
<evidence type="ECO:0000256" key="5">
    <source>
        <dbReference type="ARBA" id="ARBA00022801"/>
    </source>
</evidence>
<reference evidence="10 11" key="1">
    <citation type="journal article" date="2014" name="Int. J. Syst. Evol. Microbiol.">
        <title>Carboxylicivirga gen. nov. in the family Marinilabiliaceae with two novel species, Carboxylicivirga mesophila sp. nov. and Carboxylicivirga taeanensis sp. nov., and reclassification of Cytophaga fermentans as Saccharicrinis fermentans gen. nov., comb. nov.</title>
        <authorList>
            <person name="Yang S.H."/>
            <person name="Seo H.S."/>
            <person name="Woo J.H."/>
            <person name="Oh H.M."/>
            <person name="Jang H."/>
            <person name="Lee J.H."/>
            <person name="Kim S.J."/>
            <person name="Kwon K.K."/>
        </authorList>
    </citation>
    <scope>NUCLEOTIDE SEQUENCE [LARGE SCALE GENOMIC DNA]</scope>
    <source>
        <strain evidence="10 11">JCM 18290</strain>
    </source>
</reference>
<evidence type="ECO:0000256" key="4">
    <source>
        <dbReference type="ARBA" id="ARBA00022729"/>
    </source>
</evidence>
<dbReference type="Gene3D" id="3.40.720.10">
    <property type="entry name" value="Alkaline Phosphatase, subunit A"/>
    <property type="match status" value="1"/>
</dbReference>
<dbReference type="PROSITE" id="PS51257">
    <property type="entry name" value="PROKAR_LIPOPROTEIN"/>
    <property type="match status" value="1"/>
</dbReference>
<evidence type="ECO:0000256" key="8">
    <source>
        <dbReference type="SAM" id="SignalP"/>
    </source>
</evidence>
<gene>
    <name evidence="10" type="ORF">KEM09_06140</name>
</gene>
<proteinExistence type="inferred from homology"/>
<comment type="caution">
    <text evidence="10">The sequence shown here is derived from an EMBL/GenBank/DDBJ whole genome shotgun (WGS) entry which is preliminary data.</text>
</comment>
<dbReference type="CDD" id="cd16144">
    <property type="entry name" value="ARS_like"/>
    <property type="match status" value="1"/>
</dbReference>
<dbReference type="PANTHER" id="PTHR42693">
    <property type="entry name" value="ARYLSULFATASE FAMILY MEMBER"/>
    <property type="match status" value="1"/>
</dbReference>
<feature type="chain" id="PRO_5046783161" evidence="8">
    <location>
        <begin position="21"/>
        <end position="519"/>
    </location>
</feature>
<comment type="similarity">
    <text evidence="2">Belongs to the sulfatase family.</text>
</comment>
<dbReference type="Pfam" id="PF00884">
    <property type="entry name" value="Sulfatase"/>
    <property type="match status" value="1"/>
</dbReference>
<evidence type="ECO:0000259" key="9">
    <source>
        <dbReference type="Pfam" id="PF00884"/>
    </source>
</evidence>
<evidence type="ECO:0000256" key="2">
    <source>
        <dbReference type="ARBA" id="ARBA00008779"/>
    </source>
</evidence>
<dbReference type="InterPro" id="IPR017850">
    <property type="entry name" value="Alkaline_phosphatase_core_sf"/>
</dbReference>
<keyword evidence="5" id="KW-0378">Hydrolase</keyword>
<dbReference type="InterPro" id="IPR050738">
    <property type="entry name" value="Sulfatase"/>
</dbReference>
<dbReference type="Gene3D" id="3.30.1120.10">
    <property type="match status" value="1"/>
</dbReference>
<feature type="compositionally biased region" description="Polar residues" evidence="7">
    <location>
        <begin position="497"/>
        <end position="509"/>
    </location>
</feature>
<accession>A0ABS5K7N9</accession>
<dbReference type="InterPro" id="IPR000917">
    <property type="entry name" value="Sulfatase_N"/>
</dbReference>
<organism evidence="10 11">
    <name type="scientific">Carboxylicivirga mesophila</name>
    <dbReference type="NCBI Taxonomy" id="1166478"/>
    <lineage>
        <taxon>Bacteria</taxon>
        <taxon>Pseudomonadati</taxon>
        <taxon>Bacteroidota</taxon>
        <taxon>Bacteroidia</taxon>
        <taxon>Marinilabiliales</taxon>
        <taxon>Marinilabiliaceae</taxon>
        <taxon>Carboxylicivirga</taxon>
    </lineage>
</organism>